<dbReference type="OrthoDB" id="9775794at2"/>
<protein>
    <submittedName>
        <fullName evidence="3">2-(1,2-epoxy-1,2-dihydrophenyl)acetyl-CoA isomerase</fullName>
    </submittedName>
</protein>
<dbReference type="CDD" id="cd06558">
    <property type="entry name" value="crotonase-like"/>
    <property type="match status" value="1"/>
</dbReference>
<dbReference type="Proteomes" id="UP000247150">
    <property type="component" value="Unassembled WGS sequence"/>
</dbReference>
<dbReference type="PROSITE" id="PS00166">
    <property type="entry name" value="ENOYL_COA_HYDRATASE"/>
    <property type="match status" value="1"/>
</dbReference>
<dbReference type="InterPro" id="IPR014748">
    <property type="entry name" value="Enoyl-CoA_hydra_C"/>
</dbReference>
<dbReference type="Gene3D" id="3.90.226.10">
    <property type="entry name" value="2-enoyl-CoA Hydratase, Chain A, domain 1"/>
    <property type="match status" value="1"/>
</dbReference>
<dbReference type="SUPFAM" id="SSF52096">
    <property type="entry name" value="ClpP/crotonase"/>
    <property type="match status" value="1"/>
</dbReference>
<dbReference type="EMBL" id="QGTW01000012">
    <property type="protein sequence ID" value="PWW25725.1"/>
    <property type="molecule type" value="Genomic_DNA"/>
</dbReference>
<proteinExistence type="inferred from homology"/>
<reference evidence="3 4" key="1">
    <citation type="submission" date="2018-05" db="EMBL/GenBank/DDBJ databases">
        <title>Freshwater and sediment microbial communities from various areas in North America, analyzing microbe dynamics in response to fracking.</title>
        <authorList>
            <person name="Lamendella R."/>
        </authorList>
    </citation>
    <scope>NUCLEOTIDE SEQUENCE [LARGE SCALE GENOMIC DNA]</scope>
    <source>
        <strain evidence="3 4">15_TX</strain>
    </source>
</reference>
<comment type="caution">
    <text evidence="3">The sequence shown here is derived from an EMBL/GenBank/DDBJ whole genome shotgun (WGS) entry which is preliminary data.</text>
</comment>
<dbReference type="InterPro" id="IPR001753">
    <property type="entry name" value="Enoyl-CoA_hydra/iso"/>
</dbReference>
<dbReference type="InterPro" id="IPR018376">
    <property type="entry name" value="Enoyl-CoA_hyd/isom_CS"/>
</dbReference>
<evidence type="ECO:0000256" key="2">
    <source>
        <dbReference type="RuleBase" id="RU003707"/>
    </source>
</evidence>
<organism evidence="3 4">
    <name type="scientific">Cytobacillus oceanisediminis</name>
    <dbReference type="NCBI Taxonomy" id="665099"/>
    <lineage>
        <taxon>Bacteria</taxon>
        <taxon>Bacillati</taxon>
        <taxon>Bacillota</taxon>
        <taxon>Bacilli</taxon>
        <taxon>Bacillales</taxon>
        <taxon>Bacillaceae</taxon>
        <taxon>Cytobacillus</taxon>
    </lineage>
</organism>
<evidence type="ECO:0000256" key="1">
    <source>
        <dbReference type="ARBA" id="ARBA00005254"/>
    </source>
</evidence>
<dbReference type="GO" id="GO:0016853">
    <property type="term" value="F:isomerase activity"/>
    <property type="evidence" value="ECO:0007669"/>
    <property type="project" value="UniProtKB-KW"/>
</dbReference>
<keyword evidence="3" id="KW-0413">Isomerase</keyword>
<gene>
    <name evidence="3" type="ORF">DFO73_11217</name>
</gene>
<accession>A0A2V2ZN85</accession>
<evidence type="ECO:0000313" key="4">
    <source>
        <dbReference type="Proteomes" id="UP000247150"/>
    </source>
</evidence>
<dbReference type="PANTHER" id="PTHR43459:SF1">
    <property type="entry name" value="EG:BACN32G11.4 PROTEIN"/>
    <property type="match status" value="1"/>
</dbReference>
<dbReference type="InterPro" id="IPR029045">
    <property type="entry name" value="ClpP/crotonase-like_dom_sf"/>
</dbReference>
<dbReference type="Gene3D" id="1.10.12.10">
    <property type="entry name" value="Lyase 2-enoyl-coa Hydratase, Chain A, domain 2"/>
    <property type="match status" value="1"/>
</dbReference>
<dbReference type="PANTHER" id="PTHR43459">
    <property type="entry name" value="ENOYL-COA HYDRATASE"/>
    <property type="match status" value="1"/>
</dbReference>
<comment type="similarity">
    <text evidence="1 2">Belongs to the enoyl-CoA hydratase/isomerase family.</text>
</comment>
<dbReference type="Pfam" id="PF00378">
    <property type="entry name" value="ECH_1"/>
    <property type="match status" value="1"/>
</dbReference>
<evidence type="ECO:0000313" key="3">
    <source>
        <dbReference type="EMBL" id="PWW25725.1"/>
    </source>
</evidence>
<dbReference type="AlphaFoldDB" id="A0A2V2ZN85"/>
<name>A0A2V2ZN85_9BACI</name>
<dbReference type="RefSeq" id="WP_110066433.1">
    <property type="nucleotide sequence ID" value="NZ_QGTW01000012.1"/>
</dbReference>
<sequence length="257" mass="28422">MFETVKYEVKNGVAWITLNRPDKLNAFTEQVNKEVQQSIKQASRDMEVRCLVITGEGRAFCSGQDLEGVNENMDHGQVLRKCYNPMVMELNKCEKPVVAAVNGVAAGAGMSLALACDFRLLSEKASFIESFIHVGLVPDAGNLYFLPKLIGHARAMELAVLGEKIPAQEAKEHGLATKVIPLEQWHDEVSVFAERLAKMPTAAIGLIKKNLKASWESTLEESLERDAQGQRIAGLTLDHKEGVKAFMEKRKPVFQGK</sequence>